<feature type="domain" description="FAS1" evidence="1">
    <location>
        <begin position="475"/>
        <end position="617"/>
    </location>
</feature>
<dbReference type="FunFam" id="2.30.180.10:FF:000032">
    <property type="entry name" value="Fasciclin domain-containing protein, putative"/>
    <property type="match status" value="1"/>
</dbReference>
<dbReference type="OrthoDB" id="1119934at2"/>
<dbReference type="PANTHER" id="PTHR10900">
    <property type="entry name" value="PERIOSTIN-RELATED"/>
    <property type="match status" value="1"/>
</dbReference>
<dbReference type="Pfam" id="PF02469">
    <property type="entry name" value="Fasciclin"/>
    <property type="match status" value="4"/>
</dbReference>
<dbReference type="InterPro" id="IPR000782">
    <property type="entry name" value="FAS1_domain"/>
</dbReference>
<dbReference type="InterPro" id="IPR036378">
    <property type="entry name" value="FAS1_dom_sf"/>
</dbReference>
<dbReference type="GO" id="GO:0005615">
    <property type="term" value="C:extracellular space"/>
    <property type="evidence" value="ECO:0007669"/>
    <property type="project" value="TreeGrafter"/>
</dbReference>
<reference evidence="3" key="1">
    <citation type="submission" date="2016-12" db="EMBL/GenBank/DDBJ databases">
        <authorList>
            <person name="Varghese N."/>
            <person name="Submissions S."/>
        </authorList>
    </citation>
    <scope>NUCLEOTIDE SEQUENCE [LARGE SCALE GENOMIC DNA]</scope>
    <source>
        <strain evidence="3">DSM 25035</strain>
    </source>
</reference>
<protein>
    <submittedName>
        <fullName evidence="2">Uncaracterized surface protein containing fasciclin (FAS1) repeats</fullName>
    </submittedName>
</protein>
<evidence type="ECO:0000259" key="1">
    <source>
        <dbReference type="PROSITE" id="PS50213"/>
    </source>
</evidence>
<dbReference type="PANTHER" id="PTHR10900:SF77">
    <property type="entry name" value="FI19380P1"/>
    <property type="match status" value="1"/>
</dbReference>
<dbReference type="SMART" id="SM00554">
    <property type="entry name" value="FAS1"/>
    <property type="match status" value="4"/>
</dbReference>
<dbReference type="STRING" id="1073327.SAMN04488108_0098"/>
<dbReference type="RefSeq" id="WP_073569796.1">
    <property type="nucleotide sequence ID" value="NZ_FRXN01000001.1"/>
</dbReference>
<dbReference type="SUPFAM" id="SSF82153">
    <property type="entry name" value="FAS1 domain"/>
    <property type="match status" value="4"/>
</dbReference>
<dbReference type="PROSITE" id="PS51257">
    <property type="entry name" value="PROKAR_LIPOPROTEIN"/>
    <property type="match status" value="1"/>
</dbReference>
<feature type="domain" description="FAS1" evidence="1">
    <location>
        <begin position="30"/>
        <end position="173"/>
    </location>
</feature>
<dbReference type="EMBL" id="FRXN01000001">
    <property type="protein sequence ID" value="SHO59462.1"/>
    <property type="molecule type" value="Genomic_DNA"/>
</dbReference>
<evidence type="ECO:0000313" key="2">
    <source>
        <dbReference type="EMBL" id="SHO59462.1"/>
    </source>
</evidence>
<gene>
    <name evidence="2" type="ORF">SAMN04488108_0098</name>
</gene>
<dbReference type="Proteomes" id="UP000184609">
    <property type="component" value="Unassembled WGS sequence"/>
</dbReference>
<dbReference type="AlphaFoldDB" id="A0A1M7Z3Q4"/>
<sequence length="621" mass="64570">MTKLFKYFFLGSIFLSILSCDDEDYQGPIPYPTLMEAAEDAGLTTLVTAVRSIPGLEATLQDQDQITVFAPTNDAFANALQEFGATDLNGLVEKVGGAMNVQTVLGFHVVPSKIFSRNLQDINYVNTLAGQALKIEKSSQGVTITDYAGNTSRVIQADVKIENGVVHVIDQVLIPSIELPAPTLVEAATKYNLTTLITAVTAVDGLAESLLSADQITVFAPTNEAFAAALNDFNASSLDELVVKIGGVENLEKVLGFHVVPAVAFSGDLNASNTFTTLSGQEIMVEVSGGTVTVIDQWGRTAQVVAADIEIANGVVHVLNGMMLPDLMLPNVVEAAQAAGLTTLIDAVTAAGLGNALLGAEAMTVFAPTNDAFAAALEAYDADNLDQLVTKIGGIENLQTILGFHVVPAVAFSTDLEATNTFTTLAGQDLTVMASSSGVMVTDAWGNSAQVVVADVAIENGVVHVIDGVLLPEFSLPNVVEAATAANLNILIQAVTAAGLGQTLLDAEEMTVFAPTDQAFMNLLTDLGAGSLEELVNMIGLDGVQKTLGFHVVPAAAFSFDLVEGTQMVPTLAGEELTVTKSGSGVTVTDAMGNTYNVVAADVAIENGVVHVIDGVLLPTL</sequence>
<name>A0A1M7Z3Q4_9BACT</name>
<dbReference type="Gene3D" id="2.30.180.10">
    <property type="entry name" value="FAS1 domain"/>
    <property type="match status" value="4"/>
</dbReference>
<proteinExistence type="predicted"/>
<feature type="domain" description="FAS1" evidence="1">
    <location>
        <begin position="325"/>
        <end position="470"/>
    </location>
</feature>
<organism evidence="2 3">
    <name type="scientific">Algoriphagus zhangzhouensis</name>
    <dbReference type="NCBI Taxonomy" id="1073327"/>
    <lineage>
        <taxon>Bacteria</taxon>
        <taxon>Pseudomonadati</taxon>
        <taxon>Bacteroidota</taxon>
        <taxon>Cytophagia</taxon>
        <taxon>Cytophagales</taxon>
        <taxon>Cyclobacteriaceae</taxon>
        <taxon>Algoriphagus</taxon>
    </lineage>
</organism>
<keyword evidence="3" id="KW-1185">Reference proteome</keyword>
<accession>A0A1M7Z3Q4</accession>
<dbReference type="PROSITE" id="PS50213">
    <property type="entry name" value="FAS1"/>
    <property type="match status" value="4"/>
</dbReference>
<feature type="domain" description="FAS1" evidence="1">
    <location>
        <begin position="180"/>
        <end position="323"/>
    </location>
</feature>
<evidence type="ECO:0000313" key="3">
    <source>
        <dbReference type="Proteomes" id="UP000184609"/>
    </source>
</evidence>
<dbReference type="InterPro" id="IPR050904">
    <property type="entry name" value="Adhesion/Biosynth-related"/>
</dbReference>